<keyword evidence="3 10" id="KW-0812">Transmembrane</keyword>
<dbReference type="Proteomes" id="UP000054251">
    <property type="component" value="Unassembled WGS sequence"/>
</dbReference>
<dbReference type="OrthoDB" id="10261524at2759"/>
<keyword evidence="7 9" id="KW-0472">Membrane</keyword>
<keyword evidence="5" id="KW-0735">Signal-anchor</keyword>
<organism evidence="11 12">
    <name type="scientific">Debaryomyces fabryi</name>
    <dbReference type="NCBI Taxonomy" id="58627"/>
    <lineage>
        <taxon>Eukaryota</taxon>
        <taxon>Fungi</taxon>
        <taxon>Dikarya</taxon>
        <taxon>Ascomycota</taxon>
        <taxon>Saccharomycotina</taxon>
        <taxon>Pichiomycetes</taxon>
        <taxon>Debaryomycetaceae</taxon>
        <taxon>Debaryomyces</taxon>
    </lineage>
</organism>
<comment type="function">
    <text evidence="8">Essential component of the signal peptidase complex (SPC) which catalyzes the cleavage of N-terminal signal sequences from nascent proteins as they are translocated into the lumen of the endoplasmic reticulum. Essential for the SPC catalytic activity, possibly by stabilizing and positioning the active center of the complex close to the lumenal surface. Essential for viability.</text>
</comment>
<dbReference type="EMBL" id="LMYN01000001">
    <property type="protein sequence ID" value="KSA04164.1"/>
    <property type="molecule type" value="Genomic_DNA"/>
</dbReference>
<dbReference type="GO" id="GO:0006465">
    <property type="term" value="P:signal peptide processing"/>
    <property type="evidence" value="ECO:0007669"/>
    <property type="project" value="UniProtKB-UniRule"/>
</dbReference>
<dbReference type="AlphaFoldDB" id="A0A0V1Q6K3"/>
<protein>
    <recommendedName>
        <fullName evidence="9">Signal peptidase subunit 3</fullName>
    </recommendedName>
</protein>
<comment type="similarity">
    <text evidence="2 9">Belongs to the SPCS3 family.</text>
</comment>
<dbReference type="GeneID" id="26837044"/>
<keyword evidence="12" id="KW-1185">Reference proteome</keyword>
<comment type="subcellular location">
    <subcellularLocation>
        <location evidence="1">Endoplasmic reticulum membrane</location>
        <topology evidence="1">Single-pass type II membrane protein</topology>
    </subcellularLocation>
</comment>
<name>A0A0V1Q6K3_9ASCO</name>
<evidence type="ECO:0000313" key="11">
    <source>
        <dbReference type="EMBL" id="KSA04164.1"/>
    </source>
</evidence>
<dbReference type="GO" id="GO:0005787">
    <property type="term" value="C:signal peptidase complex"/>
    <property type="evidence" value="ECO:0007669"/>
    <property type="project" value="UniProtKB-UniRule"/>
</dbReference>
<evidence type="ECO:0000256" key="4">
    <source>
        <dbReference type="ARBA" id="ARBA00022824"/>
    </source>
</evidence>
<dbReference type="Pfam" id="PF04573">
    <property type="entry name" value="SPC22"/>
    <property type="match status" value="1"/>
</dbReference>
<dbReference type="GO" id="GO:0045047">
    <property type="term" value="P:protein targeting to ER"/>
    <property type="evidence" value="ECO:0007669"/>
    <property type="project" value="TreeGrafter"/>
</dbReference>
<dbReference type="PIRSF" id="PIRSF016089">
    <property type="entry name" value="SPC22"/>
    <property type="match status" value="1"/>
</dbReference>
<evidence type="ECO:0000256" key="2">
    <source>
        <dbReference type="ARBA" id="ARBA00009289"/>
    </source>
</evidence>
<feature type="transmembrane region" description="Helical" evidence="10">
    <location>
        <begin position="15"/>
        <end position="36"/>
    </location>
</feature>
<dbReference type="InterPro" id="IPR007653">
    <property type="entry name" value="SPC3"/>
</dbReference>
<gene>
    <name evidence="11" type="ORF">AC631_00035</name>
</gene>
<dbReference type="PANTHER" id="PTHR12804:SF0">
    <property type="entry name" value="SIGNAL PEPTIDASE COMPLEX SUBUNIT 3"/>
    <property type="match status" value="1"/>
</dbReference>
<dbReference type="RefSeq" id="XP_015470266.1">
    <property type="nucleotide sequence ID" value="XM_015608865.1"/>
</dbReference>
<evidence type="ECO:0000256" key="5">
    <source>
        <dbReference type="ARBA" id="ARBA00022968"/>
    </source>
</evidence>
<proteinExistence type="inferred from homology"/>
<evidence type="ECO:0000256" key="7">
    <source>
        <dbReference type="ARBA" id="ARBA00023136"/>
    </source>
</evidence>
<evidence type="ECO:0000256" key="9">
    <source>
        <dbReference type="PIRNR" id="PIRNR016089"/>
    </source>
</evidence>
<sequence length="190" mass="21937">MFNIVTRFQYAANQALSSSIIIAGIVILSSLLQLYYNNAWSLETTSIGNIKPQVLLKHSFNYGSVNRKPKENSRIQFDLETDLSPLFNWNTKQLFVYLTAEYPGKSEGSSNKITYWDKIITSKEDAVLLLKNQKSKYSVWDIEPSFREREAIVKLEWNLQPHIGPLVFGETDNISGFKFAEYVDKRKQQK</sequence>
<keyword evidence="6 10" id="KW-1133">Transmembrane helix</keyword>
<keyword evidence="4 9" id="KW-0256">Endoplasmic reticulum</keyword>
<evidence type="ECO:0000256" key="1">
    <source>
        <dbReference type="ARBA" id="ARBA00004648"/>
    </source>
</evidence>
<dbReference type="PANTHER" id="PTHR12804">
    <property type="entry name" value="MICROSOMAL SIGNAL PEPTIDASE 23 KD SUBUNIT SPC22/23"/>
    <property type="match status" value="1"/>
</dbReference>
<evidence type="ECO:0000313" key="12">
    <source>
        <dbReference type="Proteomes" id="UP000054251"/>
    </source>
</evidence>
<evidence type="ECO:0000256" key="3">
    <source>
        <dbReference type="ARBA" id="ARBA00022692"/>
    </source>
</evidence>
<accession>A0A0V1Q6K3</accession>
<comment type="caution">
    <text evidence="11">The sequence shown here is derived from an EMBL/GenBank/DDBJ whole genome shotgun (WGS) entry which is preliminary data.</text>
</comment>
<evidence type="ECO:0000256" key="6">
    <source>
        <dbReference type="ARBA" id="ARBA00022989"/>
    </source>
</evidence>
<evidence type="ECO:0000256" key="8">
    <source>
        <dbReference type="ARBA" id="ARBA00045670"/>
    </source>
</evidence>
<reference evidence="11 12" key="1">
    <citation type="submission" date="2015-11" db="EMBL/GenBank/DDBJ databases">
        <title>The genome of Debaryomyces fabryi.</title>
        <authorList>
            <person name="Tafer H."/>
            <person name="Lopandic K."/>
        </authorList>
    </citation>
    <scope>NUCLEOTIDE SEQUENCE [LARGE SCALE GENOMIC DNA]</scope>
    <source>
        <strain evidence="11 12">CBS 789</strain>
    </source>
</reference>
<evidence type="ECO:0000256" key="10">
    <source>
        <dbReference type="SAM" id="Phobius"/>
    </source>
</evidence>